<dbReference type="Proteomes" id="UP000326509">
    <property type="component" value="Unassembled WGS sequence"/>
</dbReference>
<proteinExistence type="predicted"/>
<reference evidence="1 2" key="1">
    <citation type="submission" date="2019-08" db="EMBL/GenBank/DDBJ databases">
        <title>Draft genome sequence of Ulvibacter marinus type strain NBRC 109484.</title>
        <authorList>
            <person name="Kawano K."/>
            <person name="Ushijima N."/>
            <person name="Kihara M."/>
            <person name="Itoh H."/>
        </authorList>
    </citation>
    <scope>NUCLEOTIDE SEQUENCE [LARGE SCALE GENOMIC DNA]</scope>
    <source>
        <strain evidence="1 2">NBRC 109484</strain>
    </source>
</reference>
<dbReference type="OrthoDB" id="7428016at2"/>
<dbReference type="RefSeq" id="WP_151675455.1">
    <property type="nucleotide sequence ID" value="NZ_BKCG01000015.1"/>
</dbReference>
<gene>
    <name evidence="1" type="ORF">ULMA_31350</name>
</gene>
<protein>
    <recommendedName>
        <fullName evidence="3">Lipoprotein</fullName>
    </recommendedName>
</protein>
<keyword evidence="2" id="KW-1185">Reference proteome</keyword>
<dbReference type="PROSITE" id="PS51257">
    <property type="entry name" value="PROKAR_LIPOPROTEIN"/>
    <property type="match status" value="1"/>
</dbReference>
<name>A0A5J4J946_9FLAO</name>
<evidence type="ECO:0000313" key="2">
    <source>
        <dbReference type="Proteomes" id="UP000326509"/>
    </source>
</evidence>
<organism evidence="1 2">
    <name type="scientific">Patiriisocius marinus</name>
    <dbReference type="NCBI Taxonomy" id="1397112"/>
    <lineage>
        <taxon>Bacteria</taxon>
        <taxon>Pseudomonadati</taxon>
        <taxon>Bacteroidota</taxon>
        <taxon>Flavobacteriia</taxon>
        <taxon>Flavobacteriales</taxon>
        <taxon>Flavobacteriaceae</taxon>
        <taxon>Patiriisocius</taxon>
    </lineage>
</organism>
<comment type="caution">
    <text evidence="1">The sequence shown here is derived from an EMBL/GenBank/DDBJ whole genome shotgun (WGS) entry which is preliminary data.</text>
</comment>
<dbReference type="SUPFAM" id="SSF55961">
    <property type="entry name" value="Bet v1-like"/>
    <property type="match status" value="1"/>
</dbReference>
<evidence type="ECO:0000313" key="1">
    <source>
        <dbReference type="EMBL" id="GER61027.1"/>
    </source>
</evidence>
<evidence type="ECO:0008006" key="3">
    <source>
        <dbReference type="Google" id="ProtNLM"/>
    </source>
</evidence>
<sequence>MKEFFALVIGLLIIQACTVNRNVIVTKEKIEIVNQKGKTKKARKLTFESELDCSAKQIWDAYQNFDFMNKISKPKGKLKPKKGYQVPEKWIKSKIDSFNLTVLGFVPIGSHFIRWEKIDEENFVIQTREKGGFVSVWDNRIEIKPTSDSTCVYRDELVLRAGILTGFTTTWAKDFYKYRHKKLKEYCTQHGI</sequence>
<dbReference type="EMBL" id="BKCG01000015">
    <property type="protein sequence ID" value="GER61027.1"/>
    <property type="molecule type" value="Genomic_DNA"/>
</dbReference>
<accession>A0A5J4J946</accession>
<dbReference type="AlphaFoldDB" id="A0A5J4J946"/>